<reference evidence="4 5" key="1">
    <citation type="journal article" date="2007" name="Proc. Natl. Acad. Sci. U.S.A.">
        <title>The tiny eukaryote Ostreococcus provides genomic insights into the paradox of plankton speciation.</title>
        <authorList>
            <person name="Palenik B."/>
            <person name="Grimwood J."/>
            <person name="Aerts A."/>
            <person name="Rouze P."/>
            <person name="Salamov A."/>
            <person name="Putnam N."/>
            <person name="Dupont C."/>
            <person name="Jorgensen R."/>
            <person name="Derelle E."/>
            <person name="Rombauts S."/>
            <person name="Zhou K."/>
            <person name="Otillar R."/>
            <person name="Merchant S.S."/>
            <person name="Podell S."/>
            <person name="Gaasterland T."/>
            <person name="Napoli C."/>
            <person name="Gendler K."/>
            <person name="Manuell A."/>
            <person name="Tai V."/>
            <person name="Vallon O."/>
            <person name="Piganeau G."/>
            <person name="Jancek S."/>
            <person name="Heijde M."/>
            <person name="Jabbari K."/>
            <person name="Bowler C."/>
            <person name="Lohr M."/>
            <person name="Robbens S."/>
            <person name="Werner G."/>
            <person name="Dubchak I."/>
            <person name="Pazour G.J."/>
            <person name="Ren Q."/>
            <person name="Paulsen I."/>
            <person name="Delwiche C."/>
            <person name="Schmutz J."/>
            <person name="Rokhsar D."/>
            <person name="Van de Peer Y."/>
            <person name="Moreau H."/>
            <person name="Grigoriev I.V."/>
        </authorList>
    </citation>
    <scope>NUCLEOTIDE SEQUENCE [LARGE SCALE GENOMIC DNA]</scope>
    <source>
        <strain evidence="4 5">CCE9901</strain>
    </source>
</reference>
<accession>A4S7F4</accession>
<dbReference type="EMBL" id="CP000594">
    <property type="protein sequence ID" value="ABO99557.1"/>
    <property type="molecule type" value="Genomic_DNA"/>
</dbReference>
<dbReference type="GeneID" id="5005309"/>
<protein>
    <submittedName>
        <fullName evidence="4">Uncharacterized protein</fullName>
    </submittedName>
</protein>
<dbReference type="Proteomes" id="UP000001568">
    <property type="component" value="Chromosome 14"/>
</dbReference>
<feature type="region of interest" description="Disordered" evidence="3">
    <location>
        <begin position="410"/>
        <end position="432"/>
    </location>
</feature>
<dbReference type="eggNOG" id="ENOG502QPM4">
    <property type="taxonomic scope" value="Eukaryota"/>
</dbReference>
<name>A4S7F4_OSTLU</name>
<evidence type="ECO:0000256" key="2">
    <source>
        <dbReference type="SAM" id="Coils"/>
    </source>
</evidence>
<dbReference type="OrthoDB" id="10262929at2759"/>
<dbReference type="PANTHER" id="PTHR32083:SF0">
    <property type="entry name" value="CILIA AND FLAGELLA-ASSOCIATED PROTEIN 58"/>
    <property type="match status" value="1"/>
</dbReference>
<dbReference type="GO" id="GO:0005856">
    <property type="term" value="C:cytoskeleton"/>
    <property type="evidence" value="ECO:0007669"/>
    <property type="project" value="TreeGrafter"/>
</dbReference>
<feature type="coiled-coil region" evidence="2">
    <location>
        <begin position="615"/>
        <end position="649"/>
    </location>
</feature>
<organism evidence="4 5">
    <name type="scientific">Ostreococcus lucimarinus (strain CCE9901)</name>
    <dbReference type="NCBI Taxonomy" id="436017"/>
    <lineage>
        <taxon>Eukaryota</taxon>
        <taxon>Viridiplantae</taxon>
        <taxon>Chlorophyta</taxon>
        <taxon>Mamiellophyceae</taxon>
        <taxon>Mamiellales</taxon>
        <taxon>Bathycoccaceae</taxon>
        <taxon>Ostreococcus</taxon>
    </lineage>
</organism>
<sequence length="708" mass="81085">MRTLEEARRHEAERLAPMVVSAREECEMLREEIEGCGKRAEALTGSRDERERRACEVERACASVREALKIERERLKCEKAVLGKIRAEKDALFETLTRARADAATLETRAETLRCAETDAETSVRRNEQELSEHVSKNAKFDEQLSTAERGLNDLKALLERESLARDEIAAEGVRRELDRRACQKSLTRAKQTSLRETRANAHLTYLVNEMLTNARSIADIVEDVEGTKAALERELATAVRDTKRTIEEQNALRLDVNERREECKVEITKGDLLAHTVTVTVRQEIADLEDEVKCLRREEAARNRIQKYVADRVSRAMKRHQGVQQNIAQLKSLLRIRDAEMMDVKSNIDDARERRSHFERLRELTTTQRDAFATIVRKSGVIAGATREKNECLHLKTFELERQAQEKDWEVSAARGETDAKKRERDARRNQNDAVSHVILRARADMEVSETELGKLQNELKAGKCDQELLFEQSKALVKSRQAVAMELLDRNDELCQLCDRIATSEDVSRQCEEELALRVHEYETLRRQVHDLERSLIVARRNVAAIPRYQAEISSKRSTLYEMRVSAENLSQRLEDPNEHTRWRLIHGPKGEQENDVDVDVFNDKLASVGSRIQDQERELARRRLRCQDIDREIERLRAVIAENADEAIETASSLNRAKSKLSAVERALLAAVSELTMYRALTAALADAKSRNIAEIDALRLSLET</sequence>
<proteinExistence type="predicted"/>
<keyword evidence="5" id="KW-1185">Reference proteome</keyword>
<dbReference type="PANTHER" id="PTHR32083">
    <property type="entry name" value="CILIA AND FLAGELLA-ASSOCIATED PROTEIN 58-RELATED"/>
    <property type="match status" value="1"/>
</dbReference>
<dbReference type="STRING" id="436017.A4S7F4"/>
<dbReference type="AlphaFoldDB" id="A4S7F4"/>
<gene>
    <name evidence="4" type="ORF">OSTLU_27461</name>
</gene>
<evidence type="ECO:0000256" key="1">
    <source>
        <dbReference type="ARBA" id="ARBA00023054"/>
    </source>
</evidence>
<dbReference type="HOGENOM" id="CLU_389994_0_0_1"/>
<dbReference type="RefSeq" id="XP_001421264.1">
    <property type="nucleotide sequence ID" value="XM_001421227.1"/>
</dbReference>
<keyword evidence="1 2" id="KW-0175">Coiled coil</keyword>
<evidence type="ECO:0000256" key="3">
    <source>
        <dbReference type="SAM" id="MobiDB-lite"/>
    </source>
</evidence>
<evidence type="ECO:0000313" key="5">
    <source>
        <dbReference type="Proteomes" id="UP000001568"/>
    </source>
</evidence>
<dbReference type="Gramene" id="ABO99557">
    <property type="protein sequence ID" value="ABO99557"/>
    <property type="gene ID" value="OSTLU_27461"/>
</dbReference>
<dbReference type="OMA" id="ECEINEV"/>
<dbReference type="KEGG" id="olu:OSTLU_27461"/>
<evidence type="ECO:0000313" key="4">
    <source>
        <dbReference type="EMBL" id="ABO99557.1"/>
    </source>
</evidence>